<name>A0A0D3K4V2_EMIH1</name>
<dbReference type="PANTHER" id="PTHR37828:SF1">
    <property type="entry name" value="YCII-RELATED DOMAIN-CONTAINING PROTEIN"/>
    <property type="match status" value="1"/>
</dbReference>
<dbReference type="GeneID" id="17276060"/>
<reference evidence="3" key="1">
    <citation type="journal article" date="2013" name="Nature">
        <title>Pan genome of the phytoplankton Emiliania underpins its global distribution.</title>
        <authorList>
            <person name="Read B.A."/>
            <person name="Kegel J."/>
            <person name="Klute M.J."/>
            <person name="Kuo A."/>
            <person name="Lefebvre S.C."/>
            <person name="Maumus F."/>
            <person name="Mayer C."/>
            <person name="Miller J."/>
            <person name="Monier A."/>
            <person name="Salamov A."/>
            <person name="Young J."/>
            <person name="Aguilar M."/>
            <person name="Claverie J.M."/>
            <person name="Frickenhaus S."/>
            <person name="Gonzalez K."/>
            <person name="Herman E.K."/>
            <person name="Lin Y.C."/>
            <person name="Napier J."/>
            <person name="Ogata H."/>
            <person name="Sarno A.F."/>
            <person name="Shmutz J."/>
            <person name="Schroeder D."/>
            <person name="de Vargas C."/>
            <person name="Verret F."/>
            <person name="von Dassow P."/>
            <person name="Valentin K."/>
            <person name="Van de Peer Y."/>
            <person name="Wheeler G."/>
            <person name="Dacks J.B."/>
            <person name="Delwiche C.F."/>
            <person name="Dyhrman S.T."/>
            <person name="Glockner G."/>
            <person name="John U."/>
            <person name="Richards T."/>
            <person name="Worden A.Z."/>
            <person name="Zhang X."/>
            <person name="Grigoriev I.V."/>
            <person name="Allen A.E."/>
            <person name="Bidle K."/>
            <person name="Borodovsky M."/>
            <person name="Bowler C."/>
            <person name="Brownlee C."/>
            <person name="Cock J.M."/>
            <person name="Elias M."/>
            <person name="Gladyshev V.N."/>
            <person name="Groth M."/>
            <person name="Guda C."/>
            <person name="Hadaegh A."/>
            <person name="Iglesias-Rodriguez M.D."/>
            <person name="Jenkins J."/>
            <person name="Jones B.M."/>
            <person name="Lawson T."/>
            <person name="Leese F."/>
            <person name="Lindquist E."/>
            <person name="Lobanov A."/>
            <person name="Lomsadze A."/>
            <person name="Malik S.B."/>
            <person name="Marsh M.E."/>
            <person name="Mackinder L."/>
            <person name="Mock T."/>
            <person name="Mueller-Roeber B."/>
            <person name="Pagarete A."/>
            <person name="Parker M."/>
            <person name="Probert I."/>
            <person name="Quesneville H."/>
            <person name="Raines C."/>
            <person name="Rensing S.A."/>
            <person name="Riano-Pachon D.M."/>
            <person name="Richier S."/>
            <person name="Rokitta S."/>
            <person name="Shiraiwa Y."/>
            <person name="Soanes D.M."/>
            <person name="van der Giezen M."/>
            <person name="Wahlund T.M."/>
            <person name="Williams B."/>
            <person name="Wilson W."/>
            <person name="Wolfe G."/>
            <person name="Wurch L.L."/>
        </authorList>
    </citation>
    <scope>NUCLEOTIDE SEQUENCE</scope>
</reference>
<dbReference type="HOGENOM" id="CLU_110355_7_1_1"/>
<dbReference type="PaxDb" id="2903-EOD30787"/>
<dbReference type="EnsemblProtists" id="EOD30787">
    <property type="protein sequence ID" value="EOD30787"/>
    <property type="gene ID" value="EMIHUDRAFT_49184"/>
</dbReference>
<dbReference type="GeneID" id="17278176"/>
<evidence type="ECO:0000259" key="1">
    <source>
        <dbReference type="Pfam" id="PF03795"/>
    </source>
</evidence>
<reference evidence="2" key="2">
    <citation type="submission" date="2024-10" db="UniProtKB">
        <authorList>
            <consortium name="EnsemblProtists"/>
        </authorList>
    </citation>
    <scope>IDENTIFICATION</scope>
</reference>
<dbReference type="Pfam" id="PF03795">
    <property type="entry name" value="YCII"/>
    <property type="match status" value="1"/>
</dbReference>
<dbReference type="KEGG" id="ehx:EMIHUDRAFT_49184"/>
<dbReference type="Proteomes" id="UP000013827">
    <property type="component" value="Unassembled WGS sequence"/>
</dbReference>
<evidence type="ECO:0000313" key="2">
    <source>
        <dbReference type="EnsemblProtists" id="EOD30787"/>
    </source>
</evidence>
<dbReference type="eggNOG" id="ENOG502S6RM">
    <property type="taxonomic scope" value="Eukaryota"/>
</dbReference>
<dbReference type="OMA" id="DQYVPAH"/>
<evidence type="ECO:0000313" key="3">
    <source>
        <dbReference type="Proteomes" id="UP000013827"/>
    </source>
</evidence>
<dbReference type="RefSeq" id="XP_005785332.1">
    <property type="nucleotide sequence ID" value="XM_005785275.1"/>
</dbReference>
<dbReference type="KEGG" id="ehx:EMIHUDRAFT_59835"/>
<dbReference type="AlphaFoldDB" id="A0A0D3K4V2"/>
<dbReference type="InterPro" id="IPR011008">
    <property type="entry name" value="Dimeric_a/b-barrel"/>
</dbReference>
<dbReference type="InterPro" id="IPR005545">
    <property type="entry name" value="YCII"/>
</dbReference>
<dbReference type="PANTHER" id="PTHR37828">
    <property type="entry name" value="GSR2449 PROTEIN"/>
    <property type="match status" value="1"/>
</dbReference>
<dbReference type="SUPFAM" id="SSF54909">
    <property type="entry name" value="Dimeric alpha+beta barrel"/>
    <property type="match status" value="1"/>
</dbReference>
<dbReference type="EnsemblProtists" id="EOD32903">
    <property type="protein sequence ID" value="EOD32903"/>
    <property type="gene ID" value="EMIHUDRAFT_59835"/>
</dbReference>
<dbReference type="Gene3D" id="3.30.70.1060">
    <property type="entry name" value="Dimeric alpha+beta barrel"/>
    <property type="match status" value="1"/>
</dbReference>
<organism evidence="2 3">
    <name type="scientific">Emiliania huxleyi (strain CCMP1516)</name>
    <dbReference type="NCBI Taxonomy" id="280463"/>
    <lineage>
        <taxon>Eukaryota</taxon>
        <taxon>Haptista</taxon>
        <taxon>Haptophyta</taxon>
        <taxon>Prymnesiophyceae</taxon>
        <taxon>Isochrysidales</taxon>
        <taxon>Noelaerhabdaceae</taxon>
        <taxon>Emiliania</taxon>
    </lineage>
</organism>
<keyword evidence="3" id="KW-1185">Reference proteome</keyword>
<proteinExistence type="predicted"/>
<feature type="domain" description="YCII-related" evidence="1">
    <location>
        <begin position="17"/>
        <end position="83"/>
    </location>
</feature>
<accession>A0A0D3K4V2</accession>
<sequence>AWFVKTETFVTGKPFPEIRPHLEAHKAWVANLRQQGATITSGYRVDADGRPGGGGLMLFRAASHAAAEQLCLQDPLVSSGCVEWAVNGWVAEVGD</sequence>
<dbReference type="RefSeq" id="XP_005783216.1">
    <property type="nucleotide sequence ID" value="XM_005783159.1"/>
</dbReference>
<protein>
    <recommendedName>
        <fullName evidence="1">YCII-related domain-containing protein</fullName>
    </recommendedName>
</protein>